<dbReference type="FunFam" id="3.30.40.10:FF:000013">
    <property type="entry name" value="E3 ubiquitin-protein ligase MGRN1 isoform 1"/>
    <property type="match status" value="1"/>
</dbReference>
<evidence type="ECO:0000256" key="1">
    <source>
        <dbReference type="ARBA" id="ARBA00000900"/>
    </source>
</evidence>
<dbReference type="GO" id="GO:0005886">
    <property type="term" value="C:plasma membrane"/>
    <property type="evidence" value="ECO:0007669"/>
    <property type="project" value="TreeGrafter"/>
</dbReference>
<dbReference type="InterPro" id="IPR001841">
    <property type="entry name" value="Znf_RING"/>
</dbReference>
<evidence type="ECO:0000256" key="3">
    <source>
        <dbReference type="ARBA" id="ARBA00022723"/>
    </source>
</evidence>
<keyword evidence="5 8" id="KW-0833">Ubl conjugation pathway</keyword>
<keyword evidence="6 8" id="KW-0862">Zinc</keyword>
<comment type="catalytic activity">
    <reaction evidence="1 8">
        <text>S-ubiquitinyl-[E2 ubiquitin-conjugating enzyme]-L-cysteine + [acceptor protein]-L-lysine = [E2 ubiquitin-conjugating enzyme]-L-cysteine + N(6)-ubiquitinyl-[acceptor protein]-L-lysine.</text>
        <dbReference type="EC" id="2.3.2.27"/>
    </reaction>
</comment>
<feature type="region of interest" description="Disordered" evidence="9">
    <location>
        <begin position="392"/>
        <end position="454"/>
    </location>
</feature>
<dbReference type="InterPro" id="IPR045194">
    <property type="entry name" value="MGRN1/RNF157-like"/>
</dbReference>
<evidence type="ECO:0000256" key="6">
    <source>
        <dbReference type="ARBA" id="ARBA00022833"/>
    </source>
</evidence>
<comment type="function">
    <text evidence="8">E3 ubiquitin ligase.</text>
</comment>
<dbReference type="PANTHER" id="PTHR22996:SF2">
    <property type="entry name" value="E3 UBIQUITIN-PROTEIN LIGASE MGRN1"/>
    <property type="match status" value="1"/>
</dbReference>
<dbReference type="Pfam" id="PF26192">
    <property type="entry name" value="RNF157-like_N"/>
    <property type="match status" value="1"/>
</dbReference>
<reference evidence="11 12" key="1">
    <citation type="journal article" date="2014" name="Nat. Genet.">
        <title>Whole-genome sequence of a flatfish provides insights into ZW sex chromosome evolution and adaptation to a benthic lifestyle.</title>
        <authorList>
            <person name="Chen S."/>
            <person name="Zhang G."/>
            <person name="Shao C."/>
            <person name="Huang Q."/>
            <person name="Liu G."/>
            <person name="Zhang P."/>
            <person name="Song W."/>
            <person name="An N."/>
            <person name="Chalopin D."/>
            <person name="Volff J.N."/>
            <person name="Hong Y."/>
            <person name="Li Q."/>
            <person name="Sha Z."/>
            <person name="Zhou H."/>
            <person name="Xie M."/>
            <person name="Yu Q."/>
            <person name="Liu Y."/>
            <person name="Xiang H."/>
            <person name="Wang N."/>
            <person name="Wu K."/>
            <person name="Yang C."/>
            <person name="Zhou Q."/>
            <person name="Liao X."/>
            <person name="Yang L."/>
            <person name="Hu Q."/>
            <person name="Zhang J."/>
            <person name="Meng L."/>
            <person name="Jin L."/>
            <person name="Tian Y."/>
            <person name="Lian J."/>
            <person name="Yang J."/>
            <person name="Miao G."/>
            <person name="Liu S."/>
            <person name="Liang Z."/>
            <person name="Yan F."/>
            <person name="Li Y."/>
            <person name="Sun B."/>
            <person name="Zhang H."/>
            <person name="Zhang J."/>
            <person name="Zhu Y."/>
            <person name="Du M."/>
            <person name="Zhao Y."/>
            <person name="Schartl M."/>
            <person name="Tang Q."/>
            <person name="Wang J."/>
        </authorList>
    </citation>
    <scope>NUCLEOTIDE SEQUENCE</scope>
</reference>
<dbReference type="Pfam" id="PF13920">
    <property type="entry name" value="zf-C3HC4_3"/>
    <property type="match status" value="1"/>
</dbReference>
<dbReference type="GO" id="GO:0005634">
    <property type="term" value="C:nucleus"/>
    <property type="evidence" value="ECO:0007669"/>
    <property type="project" value="TreeGrafter"/>
</dbReference>
<dbReference type="PROSITE" id="PS50089">
    <property type="entry name" value="ZF_RING_2"/>
    <property type="match status" value="1"/>
</dbReference>
<evidence type="ECO:0000256" key="2">
    <source>
        <dbReference type="ARBA" id="ARBA00022679"/>
    </source>
</evidence>
<name>A0A3P8VP03_CYNSE</name>
<sequence length="504" mass="56242">MGSILSRRIAGVEDIDIQANSAYRFPPKSGNYFASHFFMGGEKFDTPHPEGYLFGENTDLNFLGNRPVQFPYVTPAPHEPVKTLRSLVNIRKDSLRLVRYKDDSDAQVEEGAKPKVQYGVEFTFDADARVAITLYCQAFEEFSNGMAVYSPKDPSMVSETVHYKRGVSQQFSMPSFKIDFSDWKEEDLNFDLDRGVFPMVIQAVVDEGDGRSWGCMLTEMEINDLLWQPLKKKGQSRKKNYLLQEIYGIENKNNQETKPSDDENSDNSNECVVCLSDLRDTLILPCRHLCLCNSCADTLRYQANNCPICRLPFRALLQIRAVRKKPGALSPVSFSPVLAQTMDHDEHSSTDSVPPGFEPISLLEALNGQRSVSPAIPSAPLYDEINFSGGIGGESRQLSSPEHLSDGSLQKSKVSKSPDSTLRSPSSPIQEEDEEKLSEMSDAQPHTMLSSSPAPTDVSHHFLLILRPYILQDCDSEHSCLTKTESDPPGDLSLPGEKTLFIVH</sequence>
<evidence type="ECO:0000313" key="11">
    <source>
        <dbReference type="Ensembl" id="ENSCSEP00000016097.1"/>
    </source>
</evidence>
<dbReference type="PANTHER" id="PTHR22996">
    <property type="entry name" value="MAHOGUNIN"/>
    <property type="match status" value="1"/>
</dbReference>
<evidence type="ECO:0000256" key="4">
    <source>
        <dbReference type="ARBA" id="ARBA00022771"/>
    </source>
</evidence>
<dbReference type="GO" id="GO:0005769">
    <property type="term" value="C:early endosome"/>
    <property type="evidence" value="ECO:0007669"/>
    <property type="project" value="TreeGrafter"/>
</dbReference>
<keyword evidence="12" id="KW-1185">Reference proteome</keyword>
<dbReference type="InParanoid" id="A0A3P8VP03"/>
<comment type="subcellular location">
    <subcellularLocation>
        <location evidence="8">Cytoplasm</location>
    </subcellularLocation>
</comment>
<reference evidence="11" key="2">
    <citation type="submission" date="2025-08" db="UniProtKB">
        <authorList>
            <consortium name="Ensembl"/>
        </authorList>
    </citation>
    <scope>IDENTIFICATION</scope>
</reference>
<keyword evidence="4 7" id="KW-0863">Zinc-finger</keyword>
<dbReference type="GeneTree" id="ENSGT00390000009925"/>
<dbReference type="GO" id="GO:0008270">
    <property type="term" value="F:zinc ion binding"/>
    <property type="evidence" value="ECO:0007669"/>
    <property type="project" value="UniProtKB-KW"/>
</dbReference>
<evidence type="ECO:0000256" key="8">
    <source>
        <dbReference type="RuleBase" id="RU369081"/>
    </source>
</evidence>
<reference evidence="11" key="3">
    <citation type="submission" date="2025-09" db="UniProtKB">
        <authorList>
            <consortium name="Ensembl"/>
        </authorList>
    </citation>
    <scope>IDENTIFICATION</scope>
</reference>
<feature type="domain" description="RING-type" evidence="10">
    <location>
        <begin position="271"/>
        <end position="310"/>
    </location>
</feature>
<evidence type="ECO:0000259" key="10">
    <source>
        <dbReference type="PROSITE" id="PS50089"/>
    </source>
</evidence>
<organism evidence="11 12">
    <name type="scientific">Cynoglossus semilaevis</name>
    <name type="common">Tongue sole</name>
    <dbReference type="NCBI Taxonomy" id="244447"/>
    <lineage>
        <taxon>Eukaryota</taxon>
        <taxon>Metazoa</taxon>
        <taxon>Chordata</taxon>
        <taxon>Craniata</taxon>
        <taxon>Vertebrata</taxon>
        <taxon>Euteleostomi</taxon>
        <taxon>Actinopterygii</taxon>
        <taxon>Neopterygii</taxon>
        <taxon>Teleostei</taxon>
        <taxon>Neoteleostei</taxon>
        <taxon>Acanthomorphata</taxon>
        <taxon>Carangaria</taxon>
        <taxon>Pleuronectiformes</taxon>
        <taxon>Pleuronectoidei</taxon>
        <taxon>Cynoglossidae</taxon>
        <taxon>Cynoglossinae</taxon>
        <taxon>Cynoglossus</taxon>
    </lineage>
</organism>
<dbReference type="Ensembl" id="ENSCSET00000016303.1">
    <property type="protein sequence ID" value="ENSCSEP00000016097.1"/>
    <property type="gene ID" value="ENSCSEG00000010353.1"/>
</dbReference>
<dbReference type="GO" id="GO:0016567">
    <property type="term" value="P:protein ubiquitination"/>
    <property type="evidence" value="ECO:0007669"/>
    <property type="project" value="UniProtKB-UniRule"/>
</dbReference>
<accession>A0A3P8VP03</accession>
<protein>
    <recommendedName>
        <fullName evidence="8">E3 ubiquitin-protein ligase</fullName>
        <ecNumber evidence="8">2.3.2.27</ecNumber>
    </recommendedName>
    <alternativeName>
        <fullName evidence="8">RING-type E3 ubiquitin transferase</fullName>
    </alternativeName>
</protein>
<dbReference type="STRING" id="244447.ENSCSEP00000016097"/>
<evidence type="ECO:0000256" key="9">
    <source>
        <dbReference type="SAM" id="MobiDB-lite"/>
    </source>
</evidence>
<proteinExistence type="predicted"/>
<dbReference type="OMA" id="RYKSHIA"/>
<dbReference type="GO" id="GO:0045744">
    <property type="term" value="P:negative regulation of G protein-coupled receptor signaling pathway"/>
    <property type="evidence" value="ECO:0007669"/>
    <property type="project" value="TreeGrafter"/>
</dbReference>
<dbReference type="GO" id="GO:0043951">
    <property type="term" value="P:negative regulation of cAMP-mediated signaling"/>
    <property type="evidence" value="ECO:0007669"/>
    <property type="project" value="TreeGrafter"/>
</dbReference>
<dbReference type="Proteomes" id="UP000265120">
    <property type="component" value="Chromosome 17"/>
</dbReference>
<dbReference type="SMART" id="SM00184">
    <property type="entry name" value="RING"/>
    <property type="match status" value="1"/>
</dbReference>
<dbReference type="InterPro" id="IPR013083">
    <property type="entry name" value="Znf_RING/FYVE/PHD"/>
</dbReference>
<dbReference type="AlphaFoldDB" id="A0A3P8VP03"/>
<dbReference type="GO" id="GO:0061630">
    <property type="term" value="F:ubiquitin protein ligase activity"/>
    <property type="evidence" value="ECO:0007669"/>
    <property type="project" value="UniProtKB-UniRule"/>
</dbReference>
<dbReference type="SUPFAM" id="SSF57850">
    <property type="entry name" value="RING/U-box"/>
    <property type="match status" value="1"/>
</dbReference>
<feature type="compositionally biased region" description="Polar residues" evidence="9">
    <location>
        <begin position="396"/>
        <end position="429"/>
    </location>
</feature>
<dbReference type="InterPro" id="IPR058981">
    <property type="entry name" value="MGRN1/RNF157-like_N"/>
</dbReference>
<evidence type="ECO:0000313" key="12">
    <source>
        <dbReference type="Proteomes" id="UP000265120"/>
    </source>
</evidence>
<dbReference type="Gene3D" id="3.30.40.10">
    <property type="entry name" value="Zinc/RING finger domain, C3HC4 (zinc finger)"/>
    <property type="match status" value="1"/>
</dbReference>
<evidence type="ECO:0000256" key="7">
    <source>
        <dbReference type="PROSITE-ProRule" id="PRU00175"/>
    </source>
</evidence>
<dbReference type="GO" id="GO:0008333">
    <property type="term" value="P:endosome to lysosome transport"/>
    <property type="evidence" value="ECO:0007669"/>
    <property type="project" value="TreeGrafter"/>
</dbReference>
<dbReference type="EC" id="2.3.2.27" evidence="8"/>
<keyword evidence="8" id="KW-0963">Cytoplasm</keyword>
<evidence type="ECO:0000256" key="5">
    <source>
        <dbReference type="ARBA" id="ARBA00022786"/>
    </source>
</evidence>
<keyword evidence="3 8" id="KW-0479">Metal-binding</keyword>
<keyword evidence="2 8" id="KW-0808">Transferase</keyword>